<keyword evidence="8 9" id="KW-0539">Nucleus</keyword>
<dbReference type="Pfam" id="PF07575">
    <property type="entry name" value="Nucleopor_Nup85"/>
    <property type="match status" value="1"/>
</dbReference>
<evidence type="ECO:0000256" key="2">
    <source>
        <dbReference type="ARBA" id="ARBA00005573"/>
    </source>
</evidence>
<dbReference type="PANTHER" id="PTHR13373:SF21">
    <property type="entry name" value="NUCLEAR PORE COMPLEX PROTEIN NUP85"/>
    <property type="match status" value="1"/>
</dbReference>
<comment type="subunit">
    <text evidence="9">Component of the nuclear pore complex (NPC).</text>
</comment>
<keyword evidence="3 9" id="KW-0813">Transport</keyword>
<evidence type="ECO:0000256" key="8">
    <source>
        <dbReference type="ARBA" id="ARBA00023242"/>
    </source>
</evidence>
<evidence type="ECO:0000313" key="10">
    <source>
        <dbReference type="Proteomes" id="UP000694865"/>
    </source>
</evidence>
<dbReference type="InterPro" id="IPR011502">
    <property type="entry name" value="Nucleoporin_Nup85"/>
</dbReference>
<keyword evidence="6 9" id="KW-0811">Translocation</keyword>
<organism evidence="10 11">
    <name type="scientific">Saccoglossus kowalevskii</name>
    <name type="common">Acorn worm</name>
    <dbReference type="NCBI Taxonomy" id="10224"/>
    <lineage>
        <taxon>Eukaryota</taxon>
        <taxon>Metazoa</taxon>
        <taxon>Hemichordata</taxon>
        <taxon>Enteropneusta</taxon>
        <taxon>Harrimaniidae</taxon>
        <taxon>Saccoglossus</taxon>
    </lineage>
</organism>
<accession>A0ABM0LWC4</accession>
<comment type="similarity">
    <text evidence="2 9">Belongs to the nucleoporin Nup85 family.</text>
</comment>
<dbReference type="RefSeq" id="XP_006812065.1">
    <property type="nucleotide sequence ID" value="XM_006812002.1"/>
</dbReference>
<dbReference type="GeneID" id="102806725"/>
<protein>
    <recommendedName>
        <fullName evidence="9">Nuclear pore complex protein Nup85</fullName>
    </recommendedName>
</protein>
<comment type="function">
    <text evidence="9">Functions as a component of the nuclear pore complex (NPC).</text>
</comment>
<evidence type="ECO:0000256" key="4">
    <source>
        <dbReference type="ARBA" id="ARBA00022816"/>
    </source>
</evidence>
<keyword evidence="10" id="KW-1185">Reference proteome</keyword>
<proteinExistence type="inferred from homology"/>
<evidence type="ECO:0000313" key="11">
    <source>
        <dbReference type="RefSeq" id="XP_006812065.1"/>
    </source>
</evidence>
<evidence type="ECO:0000256" key="3">
    <source>
        <dbReference type="ARBA" id="ARBA00022448"/>
    </source>
</evidence>
<sequence length="663" mass="76606">MADYEREDVRHGVVPDIAGSKFGLASQWGLGNQVLVHAGVRRPKQDESSDLTTPPSIHIVKWDIDMHNPVTRKLVNESHNVFISLQSHNPEQADTVRKPQLVKFSRHYRSVQRACVLELQLKGDAAEDEEKRQIYYAQCQVFSMIELIWSLCEILFVEVLPGGVILNQLLDWVSWHFTQGDELATAVMSSSSPHTHESYWPAIYIYVLQGRIDDARKLLSIHPDRQRDVNDLYGMTDELLRKMPMFTVVGRQSVAEFDMKWRHWQDQCQQCLEDGLFDSHNNLSIICRILAGDNRVFSELKDLTQSWYQMLVAKLLYNNPTIKTFDIHYHAQECIDDYGGNSHLSTLDNILLSALEFDIHQVIRESSAHLNNWWFVAHLTDLLYHCGQLESHNLNFGSNLREFLLLEYATSLMSHESLWQIGMDYLDHCPEVGRHYLELYIERIPIQTERKALKVLRACEKRGMELQAHSICKEMGMKALQNDRLGTALSWCIRSKDRAFATFLSEKFLSEYSSRGGFSNLDLIDNLGPAMLLSDRLTFLGKYREFHKMYEHGEFREAANLLLSLLSAKLAPQKFWLTLLTDALPLLECDQVVFSSHQTYDLMHCLEEITLSFQSTQYLDKDDKQRTQGQREADQEKIDLLRLALARNLSRAILHEGTEIEGI</sequence>
<keyword evidence="7 9" id="KW-0906">Nuclear pore complex</keyword>
<evidence type="ECO:0000256" key="5">
    <source>
        <dbReference type="ARBA" id="ARBA00022927"/>
    </source>
</evidence>
<dbReference type="PANTHER" id="PTHR13373">
    <property type="entry name" value="FROUNT PROTEIN-RELATED"/>
    <property type="match status" value="1"/>
</dbReference>
<evidence type="ECO:0000256" key="9">
    <source>
        <dbReference type="RuleBase" id="RU365073"/>
    </source>
</evidence>
<reference evidence="11" key="1">
    <citation type="submission" date="2025-08" db="UniProtKB">
        <authorList>
            <consortium name="RefSeq"/>
        </authorList>
    </citation>
    <scope>IDENTIFICATION</scope>
    <source>
        <tissue evidence="11">Testes</tissue>
    </source>
</reference>
<evidence type="ECO:0000256" key="1">
    <source>
        <dbReference type="ARBA" id="ARBA00004567"/>
    </source>
</evidence>
<evidence type="ECO:0000256" key="7">
    <source>
        <dbReference type="ARBA" id="ARBA00023132"/>
    </source>
</evidence>
<keyword evidence="5 9" id="KW-0653">Protein transport</keyword>
<dbReference type="Proteomes" id="UP000694865">
    <property type="component" value="Unplaced"/>
</dbReference>
<evidence type="ECO:0000256" key="6">
    <source>
        <dbReference type="ARBA" id="ARBA00023010"/>
    </source>
</evidence>
<comment type="subcellular location">
    <subcellularLocation>
        <location evidence="1 9">Nucleus</location>
        <location evidence="1 9">Nuclear pore complex</location>
    </subcellularLocation>
</comment>
<name>A0ABM0LWC4_SACKO</name>
<keyword evidence="4 9" id="KW-0509">mRNA transport</keyword>
<keyword evidence="9" id="KW-0472">Membrane</keyword>
<gene>
    <name evidence="11" type="primary">LOC102806725</name>
</gene>